<protein>
    <submittedName>
        <fullName evidence="3">DEDD exnuclease domain-containing protein</fullName>
    </submittedName>
</protein>
<reference evidence="3 4" key="1">
    <citation type="submission" date="2018-12" db="EMBL/GenBank/DDBJ databases">
        <title>Complete genome sequence of Flaviflexus sp. H23T48.</title>
        <authorList>
            <person name="Bae J.-W."/>
            <person name="Lee J.-Y."/>
        </authorList>
    </citation>
    <scope>NUCLEOTIDE SEQUENCE [LARGE SCALE GENOMIC DNA]</scope>
    <source>
        <strain evidence="3 4">H23T48</strain>
    </source>
</reference>
<dbReference type="InterPro" id="IPR006054">
    <property type="entry name" value="DnaQ"/>
</dbReference>
<dbReference type="GO" id="GO:0006260">
    <property type="term" value="P:DNA replication"/>
    <property type="evidence" value="ECO:0007669"/>
    <property type="project" value="InterPro"/>
</dbReference>
<dbReference type="InterPro" id="IPR035901">
    <property type="entry name" value="GIY-YIG_endonuc_sf"/>
</dbReference>
<keyword evidence="4" id="KW-1185">Reference proteome</keyword>
<dbReference type="OrthoDB" id="9803913at2"/>
<dbReference type="SUPFAM" id="SSF82771">
    <property type="entry name" value="GIY-YIG endonuclease"/>
    <property type="match status" value="1"/>
</dbReference>
<dbReference type="InterPro" id="IPR012337">
    <property type="entry name" value="RNaseH-like_sf"/>
</dbReference>
<keyword evidence="1" id="KW-0540">Nuclease</keyword>
<keyword evidence="1" id="KW-0269">Exonuclease</keyword>
<dbReference type="NCBIfam" id="NF005905">
    <property type="entry name" value="PRK07883.1-3"/>
    <property type="match status" value="1"/>
</dbReference>
<accession>A0A3Q9G5V7</accession>
<dbReference type="GO" id="GO:0009380">
    <property type="term" value="C:excinuclease repair complex"/>
    <property type="evidence" value="ECO:0007669"/>
    <property type="project" value="TreeGrafter"/>
</dbReference>
<dbReference type="GO" id="GO:0003677">
    <property type="term" value="F:DNA binding"/>
    <property type="evidence" value="ECO:0007669"/>
    <property type="project" value="InterPro"/>
</dbReference>
<dbReference type="PROSITE" id="PS50164">
    <property type="entry name" value="GIY_YIG"/>
    <property type="match status" value="1"/>
</dbReference>
<evidence type="ECO:0000313" key="3">
    <source>
        <dbReference type="EMBL" id="AZQ76360.1"/>
    </source>
</evidence>
<dbReference type="KEGG" id="flh:EJ997_02400"/>
<dbReference type="GO" id="GO:0006289">
    <property type="term" value="P:nucleotide-excision repair"/>
    <property type="evidence" value="ECO:0007669"/>
    <property type="project" value="InterPro"/>
</dbReference>
<evidence type="ECO:0000256" key="1">
    <source>
        <dbReference type="ARBA" id="ARBA00022839"/>
    </source>
</evidence>
<dbReference type="FunFam" id="3.30.420.10:FF:000045">
    <property type="entry name" value="3'-5' exonuclease DinG"/>
    <property type="match status" value="1"/>
</dbReference>
<dbReference type="RefSeq" id="WP_126703168.1">
    <property type="nucleotide sequence ID" value="NZ_CP034593.1"/>
</dbReference>
<evidence type="ECO:0000259" key="2">
    <source>
        <dbReference type="PROSITE" id="PS50164"/>
    </source>
</evidence>
<dbReference type="Proteomes" id="UP000280344">
    <property type="component" value="Chromosome"/>
</dbReference>
<sequence>MAGRLILEDSRRAHEGIPVQMSFSELGTDLREATFVVVDLETTGGAPGSEEITEIGAVKSRGGEVIGEFATLVNPNQPIPPFITVLTGITTAMVIDAPRIAKVLPAFLEFLGNSPDTVLVAHNARFDVGHLKAAAAALDLPFPKLMTLDTVQLARRTISKDETPNYKLGTLARVIGTQTQPNHRALDDAKATEELLQFMLGRLGPLGVTHLEDLKTATDNVPYRRRTKAHLADDLPRTPGVYRFIGPSNEVMYVGTSVNVYKRVRQYFTAAEKRSRIGEMVDLAVRVEATSTATRLEAQVLELRDIQQYSPPYNRRSKSPEKRPWIVLTNEPHPRLSIVRSVPTDNMAHALGPFTSAKAARRAKDLLERVTRIRTCTTRLPTVPKPNARACSLLDMGMCSAPCVTGISQDAVPETRGLLSGTVDRAVESAMDNLRTLSSREEFERAADERDRLSALVRTAARHERLSLLSNIPELRASRPADRGWEIIVVRWGRLAGSAVANSVHEVLGTVEALASATKAVERPETACGAAPVEETELLYNWITSPTARLLNSPDQPFAVSRFSPLRFTIDVAVERTPSRSRA</sequence>
<dbReference type="SMART" id="SM00479">
    <property type="entry name" value="EXOIII"/>
    <property type="match status" value="1"/>
</dbReference>
<dbReference type="NCBIfam" id="NF005907">
    <property type="entry name" value="PRK07883.1-5"/>
    <property type="match status" value="1"/>
</dbReference>
<gene>
    <name evidence="3" type="ORF">EJ997_02400</name>
</gene>
<dbReference type="SMART" id="SM00465">
    <property type="entry name" value="GIYc"/>
    <property type="match status" value="1"/>
</dbReference>
<dbReference type="Gene3D" id="3.30.420.10">
    <property type="entry name" value="Ribonuclease H-like superfamily/Ribonuclease H"/>
    <property type="match status" value="1"/>
</dbReference>
<name>A0A3Q9G5V7_9ACTO</name>
<dbReference type="CDD" id="cd06127">
    <property type="entry name" value="DEDDh"/>
    <property type="match status" value="1"/>
</dbReference>
<feature type="domain" description="GIY-YIG" evidence="2">
    <location>
        <begin position="237"/>
        <end position="315"/>
    </location>
</feature>
<organism evidence="3 4">
    <name type="scientific">Flaviflexus ciconiae</name>
    <dbReference type="NCBI Taxonomy" id="2496867"/>
    <lineage>
        <taxon>Bacteria</taxon>
        <taxon>Bacillati</taxon>
        <taxon>Actinomycetota</taxon>
        <taxon>Actinomycetes</taxon>
        <taxon>Actinomycetales</taxon>
        <taxon>Actinomycetaceae</taxon>
        <taxon>Flaviflexus</taxon>
    </lineage>
</organism>
<dbReference type="PANTHER" id="PTHR30562:SF1">
    <property type="entry name" value="UVRABC SYSTEM PROTEIN C"/>
    <property type="match status" value="1"/>
</dbReference>
<evidence type="ECO:0000313" key="4">
    <source>
        <dbReference type="Proteomes" id="UP000280344"/>
    </source>
</evidence>
<dbReference type="CDD" id="cd10434">
    <property type="entry name" value="GIY-YIG_UvrC_Cho"/>
    <property type="match status" value="1"/>
</dbReference>
<dbReference type="Pfam" id="PF01541">
    <property type="entry name" value="GIY-YIG"/>
    <property type="match status" value="1"/>
</dbReference>
<dbReference type="InterPro" id="IPR036397">
    <property type="entry name" value="RNaseH_sf"/>
</dbReference>
<dbReference type="NCBIfam" id="TIGR00573">
    <property type="entry name" value="dnaq"/>
    <property type="match status" value="1"/>
</dbReference>
<dbReference type="AlphaFoldDB" id="A0A3Q9G5V7"/>
<proteinExistence type="predicted"/>
<dbReference type="InterPro" id="IPR000305">
    <property type="entry name" value="GIY-YIG_endonuc"/>
</dbReference>
<dbReference type="EMBL" id="CP034593">
    <property type="protein sequence ID" value="AZQ76360.1"/>
    <property type="molecule type" value="Genomic_DNA"/>
</dbReference>
<dbReference type="GO" id="GO:0003887">
    <property type="term" value="F:DNA-directed DNA polymerase activity"/>
    <property type="evidence" value="ECO:0007669"/>
    <property type="project" value="InterPro"/>
</dbReference>
<dbReference type="Gene3D" id="3.40.1440.10">
    <property type="entry name" value="GIY-YIG endonuclease"/>
    <property type="match status" value="1"/>
</dbReference>
<dbReference type="PANTHER" id="PTHR30562">
    <property type="entry name" value="UVRC/OXIDOREDUCTASE"/>
    <property type="match status" value="1"/>
</dbReference>
<dbReference type="InterPro" id="IPR047296">
    <property type="entry name" value="GIY-YIG_UvrC_Cho"/>
</dbReference>
<dbReference type="GO" id="GO:0004527">
    <property type="term" value="F:exonuclease activity"/>
    <property type="evidence" value="ECO:0007669"/>
    <property type="project" value="UniProtKB-KW"/>
</dbReference>
<keyword evidence="1" id="KW-0378">Hydrolase</keyword>
<dbReference type="InterPro" id="IPR050066">
    <property type="entry name" value="UvrABC_protein_C"/>
</dbReference>
<dbReference type="InterPro" id="IPR013520">
    <property type="entry name" value="Ribonucl_H"/>
</dbReference>
<dbReference type="SUPFAM" id="SSF53098">
    <property type="entry name" value="Ribonuclease H-like"/>
    <property type="match status" value="1"/>
</dbReference>
<dbReference type="Pfam" id="PF00929">
    <property type="entry name" value="RNase_T"/>
    <property type="match status" value="1"/>
</dbReference>